<dbReference type="Proteomes" id="UP000239763">
    <property type="component" value="Unassembled WGS sequence"/>
</dbReference>
<reference evidence="1 2" key="1">
    <citation type="journal article" date="2018" name="Nature">
        <title>A major lineage of non-tailed dsDNA viruses as unrecognized killers of marine bacteria.</title>
        <authorList>
            <person name="Kauffman K.M."/>
            <person name="Hussain F.A."/>
            <person name="Yang J."/>
            <person name="Arevalo P."/>
            <person name="Brown J.M."/>
            <person name="Chang W.K."/>
            <person name="VanInsberghe D."/>
            <person name="Elsherbini J."/>
            <person name="Sharma R.S."/>
            <person name="Cutler M.B."/>
            <person name="Kelly L."/>
            <person name="Polz M.F."/>
        </authorList>
    </citation>
    <scope>NUCLEOTIDE SEQUENCE [LARGE SCALE GENOMIC DNA]</scope>
    <source>
        <strain evidence="1 2">10N.286.55.E1</strain>
    </source>
</reference>
<protein>
    <recommendedName>
        <fullName evidence="3">Competence protein CoiA</fullName>
    </recommendedName>
</protein>
<proteinExistence type="predicted"/>
<evidence type="ECO:0000313" key="1">
    <source>
        <dbReference type="EMBL" id="PME29316.1"/>
    </source>
</evidence>
<keyword evidence="2" id="KW-1185">Reference proteome</keyword>
<evidence type="ECO:0008006" key="3">
    <source>
        <dbReference type="Google" id="ProtNLM"/>
    </source>
</evidence>
<name>A0AA44VSR3_9VIBR</name>
<dbReference type="AlphaFoldDB" id="A0AA44VSR3"/>
<comment type="caution">
    <text evidence="1">The sequence shown here is derived from an EMBL/GenBank/DDBJ whole genome shotgun (WGS) entry which is preliminary data.</text>
</comment>
<sequence length="328" mass="37072">MPAQPNSVQYAFALDEQGVLTHISKAQRIQSYTCPGCKSSLSPILGQIKAKHFRHSEECCSLETYLHKSAKEAFFRTYLKAIDTNTPIALVLERTVFCNGPRLELMRDVASQCSKSVPARYDLTKFFDQVVLEKRDATTGLQPDVMLSDSSGTKRCYIEICVTHVSTKEKIDTGIPILEFTIQSIDDITMLFSGNYSSEDERLNIFNWSPPTKIDDICNGNCPIGKHEMSVWQLSNSGRLKETSVLLSEVDLIANSKINTWPRTLDKDELEKNLRNFLLHVDPQGMFANCIMCYQSSSWENGFLHCHSKNKIVPYTEALQCSAYKART</sequence>
<evidence type="ECO:0000313" key="2">
    <source>
        <dbReference type="Proteomes" id="UP000239763"/>
    </source>
</evidence>
<organism evidence="1 2">
    <name type="scientific">Vibrio lentus</name>
    <dbReference type="NCBI Taxonomy" id="136468"/>
    <lineage>
        <taxon>Bacteria</taxon>
        <taxon>Pseudomonadati</taxon>
        <taxon>Pseudomonadota</taxon>
        <taxon>Gammaproteobacteria</taxon>
        <taxon>Vibrionales</taxon>
        <taxon>Vibrionaceae</taxon>
        <taxon>Vibrio</taxon>
    </lineage>
</organism>
<gene>
    <name evidence="1" type="ORF">BCV38_04360</name>
</gene>
<dbReference type="EMBL" id="MCSB01000013">
    <property type="protein sequence ID" value="PME29316.1"/>
    <property type="molecule type" value="Genomic_DNA"/>
</dbReference>
<accession>A0AA44VSR3</accession>
<dbReference type="RefSeq" id="WP_102296425.1">
    <property type="nucleotide sequence ID" value="NZ_JAAHTI010000001.1"/>
</dbReference>